<dbReference type="InterPro" id="IPR046360">
    <property type="entry name" value="T-box_DNA-bd"/>
</dbReference>
<dbReference type="STRING" id="31234.E3NK35"/>
<dbReference type="PROSITE" id="PS50252">
    <property type="entry name" value="TBOX_3"/>
    <property type="match status" value="1"/>
</dbReference>
<proteinExistence type="predicted"/>
<dbReference type="Proteomes" id="UP000008281">
    <property type="component" value="Unassembled WGS sequence"/>
</dbReference>
<dbReference type="GO" id="GO:0000978">
    <property type="term" value="F:RNA polymerase II cis-regulatory region sequence-specific DNA binding"/>
    <property type="evidence" value="ECO:0007669"/>
    <property type="project" value="InterPro"/>
</dbReference>
<keyword evidence="8" id="KW-1185">Reference proteome</keyword>
<dbReference type="InterPro" id="IPR008967">
    <property type="entry name" value="p53-like_TF_DNA-bd_sf"/>
</dbReference>
<evidence type="ECO:0000313" key="8">
    <source>
        <dbReference type="Proteomes" id="UP000008281"/>
    </source>
</evidence>
<dbReference type="AlphaFoldDB" id="E3NK35"/>
<evidence type="ECO:0000256" key="5">
    <source>
        <dbReference type="PROSITE-ProRule" id="PRU00201"/>
    </source>
</evidence>
<dbReference type="PANTHER" id="PTHR11267:SF204">
    <property type="entry name" value="SPADETAIL"/>
    <property type="match status" value="1"/>
</dbReference>
<evidence type="ECO:0000256" key="2">
    <source>
        <dbReference type="ARBA" id="ARBA00023125"/>
    </source>
</evidence>
<keyword evidence="1" id="KW-0805">Transcription regulation</keyword>
<dbReference type="PRINTS" id="PR00937">
    <property type="entry name" value="TBOX"/>
</dbReference>
<dbReference type="OrthoDB" id="5869419at2759"/>
<dbReference type="InterPro" id="IPR036960">
    <property type="entry name" value="T-box_sf"/>
</dbReference>
<dbReference type="HOGENOM" id="CLU_994785_0_0_1"/>
<name>E3NK35_CAERE</name>
<dbReference type="eggNOG" id="KOG3585">
    <property type="taxonomic scope" value="Eukaryota"/>
</dbReference>
<dbReference type="GO" id="GO:0005634">
    <property type="term" value="C:nucleus"/>
    <property type="evidence" value="ECO:0007669"/>
    <property type="project" value="UniProtKB-SubCell"/>
</dbReference>
<keyword evidence="4 5" id="KW-0539">Nucleus</keyword>
<dbReference type="SUPFAM" id="SSF49417">
    <property type="entry name" value="p53-like transcription factors"/>
    <property type="match status" value="1"/>
</dbReference>
<evidence type="ECO:0000313" key="7">
    <source>
        <dbReference type="EMBL" id="EFP01605.1"/>
    </source>
</evidence>
<dbReference type="GO" id="GO:0000785">
    <property type="term" value="C:chromatin"/>
    <property type="evidence" value="ECO:0007669"/>
    <property type="project" value="TreeGrafter"/>
</dbReference>
<dbReference type="GO" id="GO:0000981">
    <property type="term" value="F:DNA-binding transcription factor activity, RNA polymerase II-specific"/>
    <property type="evidence" value="ECO:0007669"/>
    <property type="project" value="TreeGrafter"/>
</dbReference>
<comment type="subcellular location">
    <subcellularLocation>
        <location evidence="5">Nucleus</location>
    </subcellularLocation>
</comment>
<dbReference type="GO" id="GO:0045893">
    <property type="term" value="P:positive regulation of DNA-templated transcription"/>
    <property type="evidence" value="ECO:0007669"/>
    <property type="project" value="InterPro"/>
</dbReference>
<reference evidence="7" key="1">
    <citation type="submission" date="2007-07" db="EMBL/GenBank/DDBJ databases">
        <title>PCAP assembly of the Caenorhabditis remanei genome.</title>
        <authorList>
            <consortium name="The Caenorhabditis remanei Sequencing Consortium"/>
            <person name="Wilson R.K."/>
        </authorList>
    </citation>
    <scope>NUCLEOTIDE SEQUENCE [LARGE SCALE GENOMIC DNA]</scope>
    <source>
        <strain evidence="7">PB4641</strain>
    </source>
</reference>
<dbReference type="InParanoid" id="E3NK35"/>
<dbReference type="Pfam" id="PF00907">
    <property type="entry name" value="T-box"/>
    <property type="match status" value="1"/>
</dbReference>
<dbReference type="InterPro" id="IPR001699">
    <property type="entry name" value="TF_T-box"/>
</dbReference>
<gene>
    <name evidence="7" type="ORF">CRE_03497</name>
</gene>
<keyword evidence="3" id="KW-0804">Transcription</keyword>
<dbReference type="PANTHER" id="PTHR11267">
    <property type="entry name" value="T-BOX PROTEIN-RELATED"/>
    <property type="match status" value="1"/>
</dbReference>
<protein>
    <recommendedName>
        <fullName evidence="6">T-box domain-containing protein</fullName>
    </recommendedName>
</protein>
<evidence type="ECO:0000256" key="4">
    <source>
        <dbReference type="ARBA" id="ARBA00023242"/>
    </source>
</evidence>
<keyword evidence="2 5" id="KW-0238">DNA-binding</keyword>
<comment type="caution">
    <text evidence="5">Lacks conserved residue(s) required for the propagation of feature annotation.</text>
</comment>
<organism evidence="8">
    <name type="scientific">Caenorhabditis remanei</name>
    <name type="common">Caenorhabditis vulgaris</name>
    <dbReference type="NCBI Taxonomy" id="31234"/>
    <lineage>
        <taxon>Eukaryota</taxon>
        <taxon>Metazoa</taxon>
        <taxon>Ecdysozoa</taxon>
        <taxon>Nematoda</taxon>
        <taxon>Chromadorea</taxon>
        <taxon>Rhabditida</taxon>
        <taxon>Rhabditina</taxon>
        <taxon>Rhabditomorpha</taxon>
        <taxon>Rhabditoidea</taxon>
        <taxon>Rhabditidae</taxon>
        <taxon>Peloderinae</taxon>
        <taxon>Caenorhabditis</taxon>
    </lineage>
</organism>
<dbReference type="EMBL" id="DS268777">
    <property type="protein sequence ID" value="EFP01605.1"/>
    <property type="molecule type" value="Genomic_DNA"/>
</dbReference>
<dbReference type="Gene3D" id="2.60.40.820">
    <property type="entry name" value="Transcription factor, T-box"/>
    <property type="match status" value="1"/>
</dbReference>
<dbReference type="GO" id="GO:0001708">
    <property type="term" value="P:cell fate specification"/>
    <property type="evidence" value="ECO:0007669"/>
    <property type="project" value="TreeGrafter"/>
</dbReference>
<evidence type="ECO:0000256" key="3">
    <source>
        <dbReference type="ARBA" id="ARBA00023163"/>
    </source>
</evidence>
<sequence length="280" mass="32682">MYRNHIHQYPSEALTDQMRMNQQVMWNNGQYGYPHNGFQNTHQYASHNQDWSQQGPAQVFQGAQLTPKVLNDPNNIRVTLRDEKEWKELHELGNEMLVLSVGRMLFPQLNYLVTGLNIHENYTFGLKLKQLNNNILKRVEGGWEERKIKVKASWESNEIFLDTCKGSVWMKDGVSFKTAKIYSEKKRTRIVTETEEKKQEGLLIHTRCRYILVLIIYSQISEIASRQFLKSFEFEETQFVAVACVNVSFSCSLAKSHSLVCLYPICLFYQKFPSILVLSE</sequence>
<evidence type="ECO:0000259" key="6">
    <source>
        <dbReference type="PROSITE" id="PS50252"/>
    </source>
</evidence>
<feature type="domain" description="T-box" evidence="6">
    <location>
        <begin position="80"/>
        <end position="243"/>
    </location>
</feature>
<evidence type="ECO:0000256" key="1">
    <source>
        <dbReference type="ARBA" id="ARBA00023015"/>
    </source>
</evidence>
<accession>E3NK35</accession>
<dbReference type="SMART" id="SM00425">
    <property type="entry name" value="TBOX"/>
    <property type="match status" value="1"/>
</dbReference>
<dbReference type="CDD" id="cd00182">
    <property type="entry name" value="T-box"/>
    <property type="match status" value="1"/>
</dbReference>